<dbReference type="InterPro" id="IPR019967">
    <property type="entry name" value="F420-dep_enz_PPOX_Rv0121"/>
</dbReference>
<dbReference type="EMBL" id="JAMTCS010000003">
    <property type="protein sequence ID" value="MCP2263773.1"/>
    <property type="molecule type" value="Genomic_DNA"/>
</dbReference>
<dbReference type="Gene3D" id="2.30.110.10">
    <property type="entry name" value="Electron Transport, Fmn-binding Protein, Chain A"/>
    <property type="match status" value="1"/>
</dbReference>
<evidence type="ECO:0000313" key="4">
    <source>
        <dbReference type="Proteomes" id="UP001139493"/>
    </source>
</evidence>
<dbReference type="PANTHER" id="PTHR35176">
    <property type="entry name" value="HEME OXYGENASE HI_0854-RELATED"/>
    <property type="match status" value="1"/>
</dbReference>
<feature type="domain" description="Pyridoxamine 5'-phosphate oxidase N-terminal" evidence="2">
    <location>
        <begin position="79"/>
        <end position="161"/>
    </location>
</feature>
<dbReference type="Proteomes" id="UP001139493">
    <property type="component" value="Unassembled WGS sequence"/>
</dbReference>
<proteinExistence type="predicted"/>
<reference evidence="3" key="1">
    <citation type="submission" date="2022-06" db="EMBL/GenBank/DDBJ databases">
        <title>Genomic Encyclopedia of Archaeal and Bacterial Type Strains, Phase II (KMG-II): from individual species to whole genera.</title>
        <authorList>
            <person name="Goeker M."/>
        </authorList>
    </citation>
    <scope>NUCLEOTIDE SEQUENCE</scope>
    <source>
        <strain evidence="3">DSM 26652</strain>
    </source>
</reference>
<dbReference type="InterPro" id="IPR011576">
    <property type="entry name" value="Pyridox_Oxase_N"/>
</dbReference>
<organism evidence="3 4">
    <name type="scientific">Promicromonospora thailandica</name>
    <dbReference type="NCBI Taxonomy" id="765201"/>
    <lineage>
        <taxon>Bacteria</taxon>
        <taxon>Bacillati</taxon>
        <taxon>Actinomycetota</taxon>
        <taxon>Actinomycetes</taxon>
        <taxon>Micrococcales</taxon>
        <taxon>Promicromonosporaceae</taxon>
        <taxon>Promicromonospora</taxon>
    </lineage>
</organism>
<dbReference type="RefSeq" id="WP_253833549.1">
    <property type="nucleotide sequence ID" value="NZ_JAMTCS010000003.1"/>
</dbReference>
<keyword evidence="4" id="KW-1185">Reference proteome</keyword>
<gene>
    <name evidence="3" type="ORF">APR03_001109</name>
</gene>
<keyword evidence="1" id="KW-0560">Oxidoreductase</keyword>
<evidence type="ECO:0000313" key="3">
    <source>
        <dbReference type="EMBL" id="MCP2263773.1"/>
    </source>
</evidence>
<dbReference type="InterPro" id="IPR012349">
    <property type="entry name" value="Split_barrel_FMN-bd"/>
</dbReference>
<accession>A0A9X2G1M6</accession>
<dbReference type="NCBIfam" id="TIGR03668">
    <property type="entry name" value="Rv0121_F420"/>
    <property type="match status" value="1"/>
</dbReference>
<dbReference type="SUPFAM" id="SSF50475">
    <property type="entry name" value="FMN-binding split barrel"/>
    <property type="match status" value="1"/>
</dbReference>
<dbReference type="Pfam" id="PF01243">
    <property type="entry name" value="PNPOx_N"/>
    <property type="match status" value="1"/>
</dbReference>
<dbReference type="GO" id="GO:0005829">
    <property type="term" value="C:cytosol"/>
    <property type="evidence" value="ECO:0007669"/>
    <property type="project" value="TreeGrafter"/>
</dbReference>
<dbReference type="PANTHER" id="PTHR35176:SF2">
    <property type="entry name" value="F420H(2)-DEPENDENT REDUCTASE RV1155"/>
    <property type="match status" value="1"/>
</dbReference>
<evidence type="ECO:0000256" key="1">
    <source>
        <dbReference type="ARBA" id="ARBA00023002"/>
    </source>
</evidence>
<name>A0A9X2G1M6_9MICO</name>
<dbReference type="GO" id="GO:0070967">
    <property type="term" value="F:coenzyme F420 binding"/>
    <property type="evidence" value="ECO:0007669"/>
    <property type="project" value="TreeGrafter"/>
</dbReference>
<dbReference type="GO" id="GO:0016627">
    <property type="term" value="F:oxidoreductase activity, acting on the CH-CH group of donors"/>
    <property type="evidence" value="ECO:0007669"/>
    <property type="project" value="TreeGrafter"/>
</dbReference>
<comment type="caution">
    <text evidence="3">The sequence shown here is derived from an EMBL/GenBank/DDBJ whole genome shotgun (WGS) entry which is preliminary data.</text>
</comment>
<evidence type="ECO:0000259" key="2">
    <source>
        <dbReference type="Pfam" id="PF01243"/>
    </source>
</evidence>
<sequence>MRLDVDICRERLGAARHAYLATTGADGVPHLVPVTFALVGTPTDRALVGTPTDRPDGAAPGDEAPGDEIVVVVDHKPKTTRELRRLRNVAENPRAAVLADRYDDDWSRLWWVRADGTASVEHTGVAWERAVDALAARYPQYRERRPDGPVLRVRVSRWSGWAHDPLFETEPASF</sequence>
<dbReference type="InterPro" id="IPR052019">
    <property type="entry name" value="F420H2_bilvrd_red/Heme_oxyg"/>
</dbReference>
<protein>
    <submittedName>
        <fullName evidence="3">PPOX class probable F420-dependent enzyme, Rv0121 family</fullName>
    </submittedName>
</protein>
<dbReference type="AlphaFoldDB" id="A0A9X2G1M6"/>